<dbReference type="EMBL" id="BK059087">
    <property type="protein sequence ID" value="DAE28505.1"/>
    <property type="molecule type" value="Genomic_DNA"/>
</dbReference>
<name>A0A8S5RBQ0_9VIRU</name>
<evidence type="ECO:0000313" key="1">
    <source>
        <dbReference type="EMBL" id="DAE28505.1"/>
    </source>
</evidence>
<sequence length="66" mass="7043">MTIYDSELAEIIKSQTPVEINGLQYIIEPNRSGSCDGCAFIGSGKCPQRAVTYCCSNGGNILVKAN</sequence>
<accession>A0A8S5RBQ0</accession>
<reference evidence="1" key="1">
    <citation type="journal article" date="2021" name="Proc. Natl. Acad. Sci. U.S.A.">
        <title>A Catalog of Tens of Thousands of Viruses from Human Metagenomes Reveals Hidden Associations with Chronic Diseases.</title>
        <authorList>
            <person name="Tisza M.J."/>
            <person name="Buck C.B."/>
        </authorList>
    </citation>
    <scope>NUCLEOTIDE SEQUENCE</scope>
    <source>
        <strain evidence="1">Ct9pU4</strain>
    </source>
</reference>
<protein>
    <submittedName>
        <fullName evidence="1">Uncharacterized protein</fullName>
    </submittedName>
</protein>
<organism evidence="1">
    <name type="scientific">virus sp. ct9pU4</name>
    <dbReference type="NCBI Taxonomy" id="2828248"/>
    <lineage>
        <taxon>Viruses</taxon>
    </lineage>
</organism>
<proteinExistence type="predicted"/>